<dbReference type="CDD" id="cd01949">
    <property type="entry name" value="GGDEF"/>
    <property type="match status" value="1"/>
</dbReference>
<dbReference type="InterPro" id="IPR035965">
    <property type="entry name" value="PAS-like_dom_sf"/>
</dbReference>
<feature type="domain" description="PAC" evidence="2">
    <location>
        <begin position="88"/>
        <end position="140"/>
    </location>
</feature>
<comment type="caution">
    <text evidence="4">The sequence shown here is derived from an EMBL/GenBank/DDBJ whole genome shotgun (WGS) entry which is preliminary data.</text>
</comment>
<dbReference type="Proteomes" id="UP000589520">
    <property type="component" value="Unassembled WGS sequence"/>
</dbReference>
<dbReference type="PROSITE" id="PS50887">
    <property type="entry name" value="GGDEF"/>
    <property type="match status" value="1"/>
</dbReference>
<dbReference type="FunFam" id="3.30.70.270:FF:000001">
    <property type="entry name" value="Diguanylate cyclase domain protein"/>
    <property type="match status" value="1"/>
</dbReference>
<keyword evidence="5" id="KW-1185">Reference proteome</keyword>
<name>A0A7Y9PG71_9BACT</name>
<evidence type="ECO:0000313" key="5">
    <source>
        <dbReference type="Proteomes" id="UP000589520"/>
    </source>
</evidence>
<dbReference type="SUPFAM" id="SSF55785">
    <property type="entry name" value="PYP-like sensor domain (PAS domain)"/>
    <property type="match status" value="2"/>
</dbReference>
<dbReference type="PANTHER" id="PTHR46663">
    <property type="entry name" value="DIGUANYLATE CYCLASE DGCT-RELATED"/>
    <property type="match status" value="1"/>
</dbReference>
<dbReference type="RefSeq" id="WP_179489064.1">
    <property type="nucleotide sequence ID" value="NZ_JACCCW010000001.1"/>
</dbReference>
<reference evidence="4 5" key="1">
    <citation type="submission" date="2020-07" db="EMBL/GenBank/DDBJ databases">
        <title>Genomic Encyclopedia of Type Strains, Phase IV (KMG-V): Genome sequencing to study the core and pangenomes of soil and plant-associated prokaryotes.</title>
        <authorList>
            <person name="Whitman W."/>
        </authorList>
    </citation>
    <scope>NUCLEOTIDE SEQUENCE [LARGE SCALE GENOMIC DNA]</scope>
    <source>
        <strain evidence="4 5">X4EP2</strain>
    </source>
</reference>
<evidence type="ECO:0000313" key="4">
    <source>
        <dbReference type="EMBL" id="NYF79110.1"/>
    </source>
</evidence>
<evidence type="ECO:0000259" key="3">
    <source>
        <dbReference type="PROSITE" id="PS50887"/>
    </source>
</evidence>
<dbReference type="PROSITE" id="PS50113">
    <property type="entry name" value="PAC"/>
    <property type="match status" value="1"/>
</dbReference>
<gene>
    <name evidence="4" type="ORF">HDF17_001397</name>
</gene>
<dbReference type="AlphaFoldDB" id="A0A7Y9PG71"/>
<dbReference type="EMBL" id="JACCCW010000001">
    <property type="protein sequence ID" value="NYF79110.1"/>
    <property type="molecule type" value="Genomic_DNA"/>
</dbReference>
<dbReference type="InterPro" id="IPR000700">
    <property type="entry name" value="PAS-assoc_C"/>
</dbReference>
<dbReference type="CDD" id="cd00130">
    <property type="entry name" value="PAS"/>
    <property type="match status" value="2"/>
</dbReference>
<dbReference type="InterPro" id="IPR000014">
    <property type="entry name" value="PAS"/>
</dbReference>
<dbReference type="InterPro" id="IPR029787">
    <property type="entry name" value="Nucleotide_cyclase"/>
</dbReference>
<dbReference type="InterPro" id="IPR013656">
    <property type="entry name" value="PAS_4"/>
</dbReference>
<dbReference type="SMART" id="SM00091">
    <property type="entry name" value="PAS"/>
    <property type="match status" value="2"/>
</dbReference>
<organism evidence="4 5">
    <name type="scientific">Granulicella arctica</name>
    <dbReference type="NCBI Taxonomy" id="940613"/>
    <lineage>
        <taxon>Bacteria</taxon>
        <taxon>Pseudomonadati</taxon>
        <taxon>Acidobacteriota</taxon>
        <taxon>Terriglobia</taxon>
        <taxon>Terriglobales</taxon>
        <taxon>Acidobacteriaceae</taxon>
        <taxon>Granulicella</taxon>
    </lineage>
</organism>
<evidence type="ECO:0000259" key="2">
    <source>
        <dbReference type="PROSITE" id="PS50113"/>
    </source>
</evidence>
<dbReference type="Gene3D" id="3.30.450.20">
    <property type="entry name" value="PAS domain"/>
    <property type="match status" value="2"/>
</dbReference>
<feature type="domain" description="PAS" evidence="1">
    <location>
        <begin position="13"/>
        <end position="69"/>
    </location>
</feature>
<dbReference type="InterPro" id="IPR043128">
    <property type="entry name" value="Rev_trsase/Diguanyl_cyclase"/>
</dbReference>
<dbReference type="PROSITE" id="PS50112">
    <property type="entry name" value="PAS"/>
    <property type="match status" value="1"/>
</dbReference>
<dbReference type="SUPFAM" id="SSF55073">
    <property type="entry name" value="Nucleotide cyclase"/>
    <property type="match status" value="1"/>
</dbReference>
<dbReference type="Pfam" id="PF13426">
    <property type="entry name" value="PAS_9"/>
    <property type="match status" value="1"/>
</dbReference>
<accession>A0A7Y9PG71</accession>
<evidence type="ECO:0000259" key="1">
    <source>
        <dbReference type="PROSITE" id="PS50112"/>
    </source>
</evidence>
<dbReference type="InterPro" id="IPR000160">
    <property type="entry name" value="GGDEF_dom"/>
</dbReference>
<dbReference type="PANTHER" id="PTHR46663:SF2">
    <property type="entry name" value="GGDEF DOMAIN-CONTAINING PROTEIN"/>
    <property type="match status" value="1"/>
</dbReference>
<dbReference type="Pfam" id="PF08448">
    <property type="entry name" value="PAS_4"/>
    <property type="match status" value="1"/>
</dbReference>
<dbReference type="NCBIfam" id="TIGR00254">
    <property type="entry name" value="GGDEF"/>
    <property type="match status" value="1"/>
</dbReference>
<dbReference type="Pfam" id="PF00990">
    <property type="entry name" value="GGDEF"/>
    <property type="match status" value="1"/>
</dbReference>
<dbReference type="Gene3D" id="3.30.70.270">
    <property type="match status" value="1"/>
</dbReference>
<feature type="domain" description="GGDEF" evidence="3">
    <location>
        <begin position="308"/>
        <end position="441"/>
    </location>
</feature>
<proteinExistence type="predicted"/>
<dbReference type="InterPro" id="IPR052163">
    <property type="entry name" value="DGC-Regulatory_Protein"/>
</dbReference>
<dbReference type="GO" id="GO:0003824">
    <property type="term" value="F:catalytic activity"/>
    <property type="evidence" value="ECO:0007669"/>
    <property type="project" value="UniProtKB-ARBA"/>
</dbReference>
<sequence>MLLSVDSAVVHYSDERFQLLIDSVEDYAIYMLDCAGHVVTWNRGAFLNKGYSSQEVIGRHFRMLFVPEDLAAGAPERELAKARQDGRCAGEGWRLRKNGERFWASFVITAMLDSTGQLVGFAKVTRDLSERKRQEDALLAMDAELRVERDRLHAAAESSMDALYICEAVRDGKGAIEDFIFTYLNSNVEKMVSIPRSMLLGRKMCEMLPMDRERGLFERYKQVVLTGKSLIYEFQVEDERAKSTWVRVQAVKMRDGLAITASDITERKQDEERILYMAQHDVLTGLPNRNLLNDRIGQAIEMAKRYRHKVGVLLVDLDGFKQINDTLGHFAGDIVLFTVAGRLKTGVREMDSVIRIGGDEFVIVVSEISELDDIQHYADNILHKLQSSMVVEGHPILVTGSIGIAAYPESGVTTAELLRQADRAMYIAKRSGKNQTYGMAS</sequence>
<protein>
    <submittedName>
        <fullName evidence="4">Diguanylate cyclase (GGDEF)-like protein/PAS domain S-box-containing protein</fullName>
    </submittedName>
</protein>
<dbReference type="NCBIfam" id="TIGR00229">
    <property type="entry name" value="sensory_box"/>
    <property type="match status" value="2"/>
</dbReference>
<dbReference type="SMART" id="SM00267">
    <property type="entry name" value="GGDEF"/>
    <property type="match status" value="1"/>
</dbReference>